<dbReference type="AlphaFoldDB" id="A0A1Y5FBM3"/>
<dbReference type="Proteomes" id="UP000196531">
    <property type="component" value="Unassembled WGS sequence"/>
</dbReference>
<gene>
    <name evidence="1" type="ORF">A9Q84_00455</name>
</gene>
<reference evidence="2" key="1">
    <citation type="journal article" date="2017" name="Proc. Natl. Acad. Sci. U.S.A.">
        <title>Simulation of Deepwater Horizon oil plume reveals substrate specialization within a complex community of hydrocarbon-degraders.</title>
        <authorList>
            <person name="Hu P."/>
            <person name="Dubinsky E.A."/>
            <person name="Probst A.J."/>
            <person name="Wang J."/>
            <person name="Sieber C.M.K."/>
            <person name="Tom L.M."/>
            <person name="Gardinali P."/>
            <person name="Banfield J.F."/>
            <person name="Atlas R.M."/>
            <person name="Andersen G.L."/>
        </authorList>
    </citation>
    <scope>NUCLEOTIDE SEQUENCE [LARGE SCALE GENOMIC DNA]</scope>
</reference>
<sequence>MDAQIAKYYLENYLTNQVTNPKLHQEIQIIDKEFKNLPLGRESLKLLSEKTSVDFATLYFGNKLLNKKENDSVQEQFLSNLKNIEEVKLPSNKDDFLIIMVPGLDYIDVGHLTGADLKAPIAILRDKGLNVEFVPIHPMGSVSANAADIVNVIKKNQDKKIIVAGPSSAGAAIHLALGKLLDKKELKSVRAWLNLGGILNGSPLVDWIDSGMTVPIYAIVRWFKDWEKETFESMKTKASQVRFKTLDVPKHIFILNYLGLSLSGDISDFGMDKYKILRELGPNDALTLLPDAIAPNSSTVLAPKSDHFFGEDPLIGKKALALLYTIFDNIH</sequence>
<organism evidence="1 2">
    <name type="scientific">Halobacteriovorax marinus</name>
    <dbReference type="NCBI Taxonomy" id="97084"/>
    <lineage>
        <taxon>Bacteria</taxon>
        <taxon>Pseudomonadati</taxon>
        <taxon>Bdellovibrionota</taxon>
        <taxon>Bacteriovoracia</taxon>
        <taxon>Bacteriovoracales</taxon>
        <taxon>Halobacteriovoraceae</taxon>
        <taxon>Halobacteriovorax</taxon>
    </lineage>
</organism>
<evidence type="ECO:0000313" key="2">
    <source>
        <dbReference type="Proteomes" id="UP000196531"/>
    </source>
</evidence>
<comment type="caution">
    <text evidence="1">The sequence shown here is derived from an EMBL/GenBank/DDBJ whole genome shotgun (WGS) entry which is preliminary data.</text>
</comment>
<evidence type="ECO:0008006" key="3">
    <source>
        <dbReference type="Google" id="ProtNLM"/>
    </source>
</evidence>
<evidence type="ECO:0000313" key="1">
    <source>
        <dbReference type="EMBL" id="OUR99523.1"/>
    </source>
</evidence>
<dbReference type="Gene3D" id="3.40.50.1820">
    <property type="entry name" value="alpha/beta hydrolase"/>
    <property type="match status" value="1"/>
</dbReference>
<dbReference type="InterPro" id="IPR029058">
    <property type="entry name" value="AB_hydrolase_fold"/>
</dbReference>
<dbReference type="SUPFAM" id="SSF53474">
    <property type="entry name" value="alpha/beta-Hydrolases"/>
    <property type="match status" value="1"/>
</dbReference>
<dbReference type="EMBL" id="MAAO01000002">
    <property type="protein sequence ID" value="OUR99523.1"/>
    <property type="molecule type" value="Genomic_DNA"/>
</dbReference>
<proteinExistence type="predicted"/>
<accession>A0A1Y5FBM3</accession>
<protein>
    <recommendedName>
        <fullName evidence="3">Alpha/beta hydrolase</fullName>
    </recommendedName>
</protein>
<name>A0A1Y5FBM3_9BACT</name>